<comment type="caution">
    <text evidence="1">The sequence shown here is derived from an EMBL/GenBank/DDBJ whole genome shotgun (WGS) entry which is preliminary data.</text>
</comment>
<reference evidence="1 2" key="1">
    <citation type="journal article" date="2012" name="Genome Biol.">
        <title>Sequencing three crocodilian genomes to illuminate the evolution of archosaurs and amniotes.</title>
        <authorList>
            <person name="St John J.A."/>
            <person name="Braun E.L."/>
            <person name="Isberg S.R."/>
            <person name="Miles L.G."/>
            <person name="Chong A.Y."/>
            <person name="Gongora J."/>
            <person name="Dalzell P."/>
            <person name="Moran C."/>
            <person name="Bed'hom B."/>
            <person name="Abzhanov A."/>
            <person name="Burgess S.C."/>
            <person name="Cooksey A.M."/>
            <person name="Castoe T.A."/>
            <person name="Crawford N.G."/>
            <person name="Densmore L.D."/>
            <person name="Drew J.C."/>
            <person name="Edwards S.V."/>
            <person name="Faircloth B.C."/>
            <person name="Fujita M.K."/>
            <person name="Greenwold M.J."/>
            <person name="Hoffmann F.G."/>
            <person name="Howard J.M."/>
            <person name="Iguchi T."/>
            <person name="Janes D.E."/>
            <person name="Khan S.Y."/>
            <person name="Kohno S."/>
            <person name="de Koning A.J."/>
            <person name="Lance S.L."/>
            <person name="McCarthy F.M."/>
            <person name="McCormack J.E."/>
            <person name="Merchant M.E."/>
            <person name="Peterson D.G."/>
            <person name="Pollock D.D."/>
            <person name="Pourmand N."/>
            <person name="Raney B.J."/>
            <person name="Roessler K.A."/>
            <person name="Sanford J.R."/>
            <person name="Sawyer R.H."/>
            <person name="Schmidt C.J."/>
            <person name="Triplett E.W."/>
            <person name="Tuberville T.D."/>
            <person name="Venegas-Anaya M."/>
            <person name="Howard J.T."/>
            <person name="Jarvis E.D."/>
            <person name="Guillette L.J.Jr."/>
            <person name="Glenn T.C."/>
            <person name="Green R.E."/>
            <person name="Ray D.A."/>
        </authorList>
    </citation>
    <scope>NUCLEOTIDE SEQUENCE [LARGE SCALE GENOMIC DNA]</scope>
    <source>
        <strain evidence="1">KSC_2009_1</strain>
    </source>
</reference>
<name>A0A151MJT6_ALLMI</name>
<organism evidence="1 2">
    <name type="scientific">Alligator mississippiensis</name>
    <name type="common">American alligator</name>
    <dbReference type="NCBI Taxonomy" id="8496"/>
    <lineage>
        <taxon>Eukaryota</taxon>
        <taxon>Metazoa</taxon>
        <taxon>Chordata</taxon>
        <taxon>Craniata</taxon>
        <taxon>Vertebrata</taxon>
        <taxon>Euteleostomi</taxon>
        <taxon>Archelosauria</taxon>
        <taxon>Archosauria</taxon>
        <taxon>Crocodylia</taxon>
        <taxon>Alligatoridae</taxon>
        <taxon>Alligatorinae</taxon>
        <taxon>Alligator</taxon>
    </lineage>
</organism>
<evidence type="ECO:0000313" key="2">
    <source>
        <dbReference type="Proteomes" id="UP000050525"/>
    </source>
</evidence>
<sequence>MLKSRLPSCDHCVKSKVGFSSLRVIYTLCSPAVSLLHITKLLRQYKDAKSLDTVLQDFLSSNDEQCPGALRQGDLCQLDTSVP</sequence>
<accession>A0A151MJT6</accession>
<dbReference type="EMBL" id="AKHW03006041">
    <property type="protein sequence ID" value="KYO24650.1"/>
    <property type="molecule type" value="Genomic_DNA"/>
</dbReference>
<dbReference type="Proteomes" id="UP000050525">
    <property type="component" value="Unassembled WGS sequence"/>
</dbReference>
<keyword evidence="2" id="KW-1185">Reference proteome</keyword>
<proteinExistence type="predicted"/>
<dbReference type="AlphaFoldDB" id="A0A151MJT6"/>
<gene>
    <name evidence="1" type="ORF">Y1Q_0012390</name>
</gene>
<evidence type="ECO:0000313" key="1">
    <source>
        <dbReference type="EMBL" id="KYO24650.1"/>
    </source>
</evidence>
<protein>
    <submittedName>
        <fullName evidence="1">Uncharacterized protein</fullName>
    </submittedName>
</protein>